<organism evidence="1 2">
    <name type="scientific">Penicilliopsis zonata CBS 506.65</name>
    <dbReference type="NCBI Taxonomy" id="1073090"/>
    <lineage>
        <taxon>Eukaryota</taxon>
        <taxon>Fungi</taxon>
        <taxon>Dikarya</taxon>
        <taxon>Ascomycota</taxon>
        <taxon>Pezizomycotina</taxon>
        <taxon>Eurotiomycetes</taxon>
        <taxon>Eurotiomycetidae</taxon>
        <taxon>Eurotiales</taxon>
        <taxon>Aspergillaceae</taxon>
        <taxon>Penicilliopsis</taxon>
    </lineage>
</organism>
<proteinExistence type="predicted"/>
<sequence length="224" mass="25035">MESPPENVSKPVVPPDTAESRTLQFDFTWRKFKGLISEVNDPEAKPLYIVSWHAFKRPQMRFKSPTTAAAPAAAVTTTDDDDDEDAAYMGSGTFHNFSINADYEVRGRSGTLTAQKRFKTVYTYPSYAFSDTDQAVTMTWTSSSGFKTWDFVCMDEQQMPVARFSANVWGLKKLGLIDFMGPHAMSDAVRDEIVVTGLTLFYCMVLRSSSITSFFAAAFSQPSR</sequence>
<dbReference type="VEuPathDB" id="FungiDB:ASPZODRAFT_15532"/>
<protein>
    <submittedName>
        <fullName evidence="1">Uncharacterized protein</fullName>
    </submittedName>
</protein>
<name>A0A1L9SI27_9EURO</name>
<evidence type="ECO:0000313" key="1">
    <source>
        <dbReference type="EMBL" id="OJJ46838.1"/>
    </source>
</evidence>
<dbReference type="AlphaFoldDB" id="A0A1L9SI27"/>
<evidence type="ECO:0000313" key="2">
    <source>
        <dbReference type="Proteomes" id="UP000184188"/>
    </source>
</evidence>
<dbReference type="GeneID" id="34612663"/>
<dbReference type="Proteomes" id="UP000184188">
    <property type="component" value="Unassembled WGS sequence"/>
</dbReference>
<keyword evidence="2" id="KW-1185">Reference proteome</keyword>
<accession>A0A1L9SI27</accession>
<dbReference type="RefSeq" id="XP_022581348.1">
    <property type="nucleotide sequence ID" value="XM_022726199.1"/>
</dbReference>
<dbReference type="OrthoDB" id="4725912at2759"/>
<reference evidence="2" key="1">
    <citation type="journal article" date="2017" name="Genome Biol.">
        <title>Comparative genomics reveals high biological diversity and specific adaptations in the industrially and medically important fungal genus Aspergillus.</title>
        <authorList>
            <person name="de Vries R.P."/>
            <person name="Riley R."/>
            <person name="Wiebenga A."/>
            <person name="Aguilar-Osorio G."/>
            <person name="Amillis S."/>
            <person name="Uchima C.A."/>
            <person name="Anderluh G."/>
            <person name="Asadollahi M."/>
            <person name="Askin M."/>
            <person name="Barry K."/>
            <person name="Battaglia E."/>
            <person name="Bayram O."/>
            <person name="Benocci T."/>
            <person name="Braus-Stromeyer S.A."/>
            <person name="Caldana C."/>
            <person name="Canovas D."/>
            <person name="Cerqueira G.C."/>
            <person name="Chen F."/>
            <person name="Chen W."/>
            <person name="Choi C."/>
            <person name="Clum A."/>
            <person name="Dos Santos R.A."/>
            <person name="Damasio A.R."/>
            <person name="Diallinas G."/>
            <person name="Emri T."/>
            <person name="Fekete E."/>
            <person name="Flipphi M."/>
            <person name="Freyberg S."/>
            <person name="Gallo A."/>
            <person name="Gournas C."/>
            <person name="Habgood R."/>
            <person name="Hainaut M."/>
            <person name="Harispe M.L."/>
            <person name="Henrissat B."/>
            <person name="Hilden K.S."/>
            <person name="Hope R."/>
            <person name="Hossain A."/>
            <person name="Karabika E."/>
            <person name="Karaffa L."/>
            <person name="Karanyi Z."/>
            <person name="Krasevec N."/>
            <person name="Kuo A."/>
            <person name="Kusch H."/>
            <person name="LaButti K."/>
            <person name="Lagendijk E.L."/>
            <person name="Lapidus A."/>
            <person name="Levasseur A."/>
            <person name="Lindquist E."/>
            <person name="Lipzen A."/>
            <person name="Logrieco A.F."/>
            <person name="MacCabe A."/>
            <person name="Maekelae M.R."/>
            <person name="Malavazi I."/>
            <person name="Melin P."/>
            <person name="Meyer V."/>
            <person name="Mielnichuk N."/>
            <person name="Miskei M."/>
            <person name="Molnar A.P."/>
            <person name="Mule G."/>
            <person name="Ngan C.Y."/>
            <person name="Orejas M."/>
            <person name="Orosz E."/>
            <person name="Ouedraogo J.P."/>
            <person name="Overkamp K.M."/>
            <person name="Park H.-S."/>
            <person name="Perrone G."/>
            <person name="Piumi F."/>
            <person name="Punt P.J."/>
            <person name="Ram A.F."/>
            <person name="Ramon A."/>
            <person name="Rauscher S."/>
            <person name="Record E."/>
            <person name="Riano-Pachon D.M."/>
            <person name="Robert V."/>
            <person name="Roehrig J."/>
            <person name="Ruller R."/>
            <person name="Salamov A."/>
            <person name="Salih N.S."/>
            <person name="Samson R.A."/>
            <person name="Sandor E."/>
            <person name="Sanguinetti M."/>
            <person name="Schuetze T."/>
            <person name="Sepcic K."/>
            <person name="Shelest E."/>
            <person name="Sherlock G."/>
            <person name="Sophianopoulou V."/>
            <person name="Squina F.M."/>
            <person name="Sun H."/>
            <person name="Susca A."/>
            <person name="Todd R.B."/>
            <person name="Tsang A."/>
            <person name="Unkles S.E."/>
            <person name="van de Wiele N."/>
            <person name="van Rossen-Uffink D."/>
            <person name="Oliveira J.V."/>
            <person name="Vesth T.C."/>
            <person name="Visser J."/>
            <person name="Yu J.-H."/>
            <person name="Zhou M."/>
            <person name="Andersen M.R."/>
            <person name="Archer D.B."/>
            <person name="Baker S.E."/>
            <person name="Benoit I."/>
            <person name="Brakhage A.A."/>
            <person name="Braus G.H."/>
            <person name="Fischer R."/>
            <person name="Frisvad J.C."/>
            <person name="Goldman G.H."/>
            <person name="Houbraken J."/>
            <person name="Oakley B."/>
            <person name="Pocsi I."/>
            <person name="Scazzocchio C."/>
            <person name="Seiboth B."/>
            <person name="vanKuyk P.A."/>
            <person name="Wortman J."/>
            <person name="Dyer P.S."/>
            <person name="Grigoriev I.V."/>
        </authorList>
    </citation>
    <scope>NUCLEOTIDE SEQUENCE [LARGE SCALE GENOMIC DNA]</scope>
    <source>
        <strain evidence="2">CBS 506.65</strain>
    </source>
</reference>
<dbReference type="EMBL" id="KV878341">
    <property type="protein sequence ID" value="OJJ46838.1"/>
    <property type="molecule type" value="Genomic_DNA"/>
</dbReference>
<gene>
    <name evidence="1" type="ORF">ASPZODRAFT_15532</name>
</gene>